<accession>A0A917JAC7</accession>
<keyword evidence="2" id="KW-1185">Reference proteome</keyword>
<sequence>MAQGQQHKNKAVKTVVIYGQDTVTEDDIGPPPLNLTSQFKTLHDWLVNICNSNKPKKAITKYNVDLFESTNDYTLCLTGVNTYVKGDDSFVKIEYTPQNLYYRLPVSFHKGINRQQVLMKLMLELEDFTTTIEFKNSFFTRSNAIVFLPNGKKIWPK</sequence>
<proteinExistence type="predicted"/>
<dbReference type="Proteomes" id="UP000662074">
    <property type="component" value="Unassembled WGS sequence"/>
</dbReference>
<name>A0A917JAC7_9SPHI</name>
<reference evidence="1" key="2">
    <citation type="submission" date="2020-09" db="EMBL/GenBank/DDBJ databases">
        <authorList>
            <person name="Sun Q."/>
            <person name="Sedlacek I."/>
        </authorList>
    </citation>
    <scope>NUCLEOTIDE SEQUENCE</scope>
    <source>
        <strain evidence="1">CCM 8711</strain>
    </source>
</reference>
<dbReference type="AlphaFoldDB" id="A0A917JAC7"/>
<reference evidence="1" key="1">
    <citation type="journal article" date="2014" name="Int. J. Syst. Evol. Microbiol.">
        <title>Complete genome sequence of Corynebacterium casei LMG S-19264T (=DSM 44701T), isolated from a smear-ripened cheese.</title>
        <authorList>
            <consortium name="US DOE Joint Genome Institute (JGI-PGF)"/>
            <person name="Walter F."/>
            <person name="Albersmeier A."/>
            <person name="Kalinowski J."/>
            <person name="Ruckert C."/>
        </authorList>
    </citation>
    <scope>NUCLEOTIDE SEQUENCE</scope>
    <source>
        <strain evidence="1">CCM 8711</strain>
    </source>
</reference>
<organism evidence="1 2">
    <name type="scientific">Mucilaginibacter galii</name>
    <dbReference type="NCBI Taxonomy" id="2005073"/>
    <lineage>
        <taxon>Bacteria</taxon>
        <taxon>Pseudomonadati</taxon>
        <taxon>Bacteroidota</taxon>
        <taxon>Sphingobacteriia</taxon>
        <taxon>Sphingobacteriales</taxon>
        <taxon>Sphingobacteriaceae</taxon>
        <taxon>Mucilaginibacter</taxon>
    </lineage>
</organism>
<comment type="caution">
    <text evidence="1">The sequence shown here is derived from an EMBL/GenBank/DDBJ whole genome shotgun (WGS) entry which is preliminary data.</text>
</comment>
<dbReference type="EMBL" id="BMDO01000007">
    <property type="protein sequence ID" value="GGI51556.1"/>
    <property type="molecule type" value="Genomic_DNA"/>
</dbReference>
<evidence type="ECO:0000313" key="1">
    <source>
        <dbReference type="EMBL" id="GGI51556.1"/>
    </source>
</evidence>
<protein>
    <submittedName>
        <fullName evidence="1">Uncharacterized protein</fullName>
    </submittedName>
</protein>
<gene>
    <name evidence="1" type="ORF">GCM10011425_27680</name>
</gene>
<evidence type="ECO:0000313" key="2">
    <source>
        <dbReference type="Proteomes" id="UP000662074"/>
    </source>
</evidence>